<dbReference type="PANTHER" id="PTHR26312:SF225">
    <property type="entry name" value="TPR REPEAT PROTEIN"/>
    <property type="match status" value="1"/>
</dbReference>
<proteinExistence type="predicted"/>
<feature type="signal peptide" evidence="2">
    <location>
        <begin position="1"/>
        <end position="22"/>
    </location>
</feature>
<dbReference type="SMART" id="SM00386">
    <property type="entry name" value="HAT"/>
    <property type="match status" value="3"/>
</dbReference>
<dbReference type="InterPro" id="IPR011990">
    <property type="entry name" value="TPR-like_helical_dom_sf"/>
</dbReference>
<evidence type="ECO:0000313" key="4">
    <source>
        <dbReference type="RefSeq" id="XP_040972676.1"/>
    </source>
</evidence>
<gene>
    <name evidence="4" type="primary">LOC107955412</name>
</gene>
<accession>A0ABM3C048</accession>
<dbReference type="Proteomes" id="UP000818029">
    <property type="component" value="Chromosome A07"/>
</dbReference>
<dbReference type="PANTHER" id="PTHR26312">
    <property type="entry name" value="TETRATRICOPEPTIDE REPEAT PROTEIN 5"/>
    <property type="match status" value="1"/>
</dbReference>
<feature type="compositionally biased region" description="Gly residues" evidence="1">
    <location>
        <begin position="276"/>
        <end position="293"/>
    </location>
</feature>
<reference evidence="4" key="2">
    <citation type="submission" date="2025-08" db="UniProtKB">
        <authorList>
            <consortium name="RefSeq"/>
        </authorList>
    </citation>
    <scope>IDENTIFICATION</scope>
</reference>
<dbReference type="Gene3D" id="1.25.40.10">
    <property type="entry name" value="Tetratricopeptide repeat domain"/>
    <property type="match status" value="1"/>
</dbReference>
<protein>
    <submittedName>
        <fullName evidence="4">Uncharacterized protein isoform X1</fullName>
    </submittedName>
</protein>
<evidence type="ECO:0000256" key="2">
    <source>
        <dbReference type="SAM" id="SignalP"/>
    </source>
</evidence>
<keyword evidence="2" id="KW-0732">Signal</keyword>
<dbReference type="GeneID" id="107955412"/>
<feature type="region of interest" description="Disordered" evidence="1">
    <location>
        <begin position="25"/>
        <end position="50"/>
    </location>
</feature>
<dbReference type="InterPro" id="IPR003107">
    <property type="entry name" value="HAT"/>
</dbReference>
<sequence length="427" mass="47331">MHFGLLFRQVILVFHPPYLICSQNLTSQSSKQPPQKHHHQRKKKERMLLRSSSTPVLGSLVSSIAADSPSNNNHYYETSSPFRHYPSSSFHGHTHHNRLSFHSSPGSVHLSTVVSCGSSPVSPSVDQFSDFELTGFRRAQSEGNLEGLAHAACDGNDEFYKRNQPKKFSARHNKKCLMLQTIPSFSFYKSGARCEEEDDEEEGSDFEEEEEVLNENEERVMAVSGSHGFNPISMENILLKEQVKEYVGVGQEMFLPRGLGIGTTTDGGISGGSGGGWGGGGGGGEFNSGGKNGDGGDNHEVEEYYKRMVEENPGNPLFLGNYAQFLYQSKRDLQGAEEYYSRAILVDPKDGETLSQYAKLVWELHRDEERASSYFERAVQVSPQDSHVHAAYASFLWETEEDGDECAAPSKIETIPTQFHQGTLASA</sequence>
<feature type="region of interest" description="Disordered" evidence="1">
    <location>
        <begin position="276"/>
        <end position="299"/>
    </location>
</feature>
<dbReference type="SUPFAM" id="SSF48452">
    <property type="entry name" value="TPR-like"/>
    <property type="match status" value="1"/>
</dbReference>
<evidence type="ECO:0000256" key="1">
    <source>
        <dbReference type="SAM" id="MobiDB-lite"/>
    </source>
</evidence>
<feature type="compositionally biased region" description="Basic residues" evidence="1">
    <location>
        <begin position="34"/>
        <end position="45"/>
    </location>
</feature>
<keyword evidence="3" id="KW-1185">Reference proteome</keyword>
<organism evidence="3 4">
    <name type="scientific">Gossypium hirsutum</name>
    <name type="common">Upland cotton</name>
    <name type="synonym">Gossypium mexicanum</name>
    <dbReference type="NCBI Taxonomy" id="3635"/>
    <lineage>
        <taxon>Eukaryota</taxon>
        <taxon>Viridiplantae</taxon>
        <taxon>Streptophyta</taxon>
        <taxon>Embryophyta</taxon>
        <taxon>Tracheophyta</taxon>
        <taxon>Spermatophyta</taxon>
        <taxon>Magnoliopsida</taxon>
        <taxon>eudicotyledons</taxon>
        <taxon>Gunneridae</taxon>
        <taxon>Pentapetalae</taxon>
        <taxon>rosids</taxon>
        <taxon>malvids</taxon>
        <taxon>Malvales</taxon>
        <taxon>Malvaceae</taxon>
        <taxon>Malvoideae</taxon>
        <taxon>Gossypium</taxon>
    </lineage>
</organism>
<feature type="chain" id="PRO_5045193587" evidence="2">
    <location>
        <begin position="23"/>
        <end position="427"/>
    </location>
</feature>
<name>A0ABM3C048_GOSHI</name>
<dbReference type="RefSeq" id="XP_040972676.1">
    <property type="nucleotide sequence ID" value="XM_041116742.1"/>
</dbReference>
<evidence type="ECO:0000313" key="3">
    <source>
        <dbReference type="Proteomes" id="UP000818029"/>
    </source>
</evidence>
<reference evidence="3" key="1">
    <citation type="journal article" date="2020" name="Nat. Genet.">
        <title>Genomic diversifications of five Gossypium allopolyploid species and their impact on cotton improvement.</title>
        <authorList>
            <person name="Chen Z.J."/>
            <person name="Sreedasyam A."/>
            <person name="Ando A."/>
            <person name="Song Q."/>
            <person name="De Santiago L.M."/>
            <person name="Hulse-Kemp A.M."/>
            <person name="Ding M."/>
            <person name="Ye W."/>
            <person name="Kirkbride R.C."/>
            <person name="Jenkins J."/>
            <person name="Plott C."/>
            <person name="Lovell J."/>
            <person name="Lin Y.M."/>
            <person name="Vaughn R."/>
            <person name="Liu B."/>
            <person name="Simpson S."/>
            <person name="Scheffler B.E."/>
            <person name="Wen L."/>
            <person name="Saski C.A."/>
            <person name="Grover C.E."/>
            <person name="Hu G."/>
            <person name="Conover J.L."/>
            <person name="Carlson J.W."/>
            <person name="Shu S."/>
            <person name="Boston L.B."/>
            <person name="Williams M."/>
            <person name="Peterson D.G."/>
            <person name="McGee K."/>
            <person name="Jones D.C."/>
            <person name="Wendel J.F."/>
            <person name="Stelly D.M."/>
            <person name="Grimwood J."/>
            <person name="Schmutz J."/>
        </authorList>
    </citation>
    <scope>NUCLEOTIDE SEQUENCE [LARGE SCALE GENOMIC DNA]</scope>
    <source>
        <strain evidence="3">cv. TM-1</strain>
    </source>
</reference>